<gene>
    <name evidence="3" type="primary">Contig7260.g7762</name>
    <name evidence="3" type="ORF">STYLEM_9091</name>
</gene>
<proteinExistence type="inferred from homology"/>
<keyword evidence="1" id="KW-0195">Cyclin</keyword>
<dbReference type="Proteomes" id="UP000039865">
    <property type="component" value="Unassembled WGS sequence"/>
</dbReference>
<dbReference type="EMBL" id="CCKQ01008633">
    <property type="protein sequence ID" value="CDW80095.1"/>
    <property type="molecule type" value="Genomic_DNA"/>
</dbReference>
<dbReference type="InParanoid" id="A0A078ACW3"/>
<reference evidence="3 4" key="1">
    <citation type="submission" date="2014-06" db="EMBL/GenBank/DDBJ databases">
        <authorList>
            <person name="Swart Estienne"/>
        </authorList>
    </citation>
    <scope>NUCLEOTIDE SEQUENCE [LARGE SCALE GENOMIC DNA]</scope>
    <source>
        <strain evidence="3 4">130c</strain>
    </source>
</reference>
<dbReference type="InterPro" id="IPR039361">
    <property type="entry name" value="Cyclin"/>
</dbReference>
<sequence length="430" mass="50693">MFQFKAKRATLISCSEKGPIPRLKKIYFQIIIYIHDSCFDVSINHEDITYGIMGFEHQPSKKDSRRKRQYRKRIEEPEQLIMKLNQKAKFTQKLKIQRRNQDIHDVTFFAIGGELKNKKRFDQEDVKVSESTLAESAFPSSQSGIQENIDGSQNSYQILNDSDYLLYHDFSEQNRAKLIDWMILVFKVLNKSVLKTFFLAIQILDRYFIRKQGNGQKARKQDLHITGLTAILVSSKFEDIVPIYMRQILVDAAHGKFTPDQIMTRERDILITLDYCFHRDTILEVSTILLKQVFISVNEPKLSKLEEDQIMSHTHFLLQMVAYSIIFLQHEIRYLSLAIIWLSLKYQKTQSANKNQNLNDKNNRSIFLLVDSIESNSPIKNAINVFKNEFIRHNQFEIRNIRFKIADLYSNFDGYFPGLKNIKRNYPQYF</sequence>
<dbReference type="Gene3D" id="1.10.472.10">
    <property type="entry name" value="Cyclin-like"/>
    <property type="match status" value="2"/>
</dbReference>
<feature type="domain" description="Cyclin-like" evidence="2">
    <location>
        <begin position="180"/>
        <end position="271"/>
    </location>
</feature>
<evidence type="ECO:0000313" key="4">
    <source>
        <dbReference type="Proteomes" id="UP000039865"/>
    </source>
</evidence>
<dbReference type="InterPro" id="IPR013763">
    <property type="entry name" value="Cyclin-like_dom"/>
</dbReference>
<dbReference type="AlphaFoldDB" id="A0A078ACW3"/>
<organism evidence="3 4">
    <name type="scientific">Stylonychia lemnae</name>
    <name type="common">Ciliate</name>
    <dbReference type="NCBI Taxonomy" id="5949"/>
    <lineage>
        <taxon>Eukaryota</taxon>
        <taxon>Sar</taxon>
        <taxon>Alveolata</taxon>
        <taxon>Ciliophora</taxon>
        <taxon>Intramacronucleata</taxon>
        <taxon>Spirotrichea</taxon>
        <taxon>Stichotrichia</taxon>
        <taxon>Sporadotrichida</taxon>
        <taxon>Oxytrichidae</taxon>
        <taxon>Stylonychinae</taxon>
        <taxon>Stylonychia</taxon>
    </lineage>
</organism>
<dbReference type="SMART" id="SM00385">
    <property type="entry name" value="CYCLIN"/>
    <property type="match status" value="1"/>
</dbReference>
<accession>A0A078ACW3</accession>
<dbReference type="InterPro" id="IPR006671">
    <property type="entry name" value="Cyclin_N"/>
</dbReference>
<comment type="similarity">
    <text evidence="1">Belongs to the cyclin family.</text>
</comment>
<dbReference type="Pfam" id="PF00134">
    <property type="entry name" value="Cyclin_N"/>
    <property type="match status" value="1"/>
</dbReference>
<evidence type="ECO:0000259" key="2">
    <source>
        <dbReference type="SMART" id="SM00385"/>
    </source>
</evidence>
<dbReference type="InterPro" id="IPR036915">
    <property type="entry name" value="Cyclin-like_sf"/>
</dbReference>
<dbReference type="OrthoDB" id="297638at2759"/>
<dbReference type="SUPFAM" id="SSF47954">
    <property type="entry name" value="Cyclin-like"/>
    <property type="match status" value="1"/>
</dbReference>
<name>A0A078ACW3_STYLE</name>
<evidence type="ECO:0000313" key="3">
    <source>
        <dbReference type="EMBL" id="CDW80095.1"/>
    </source>
</evidence>
<evidence type="ECO:0000256" key="1">
    <source>
        <dbReference type="RuleBase" id="RU000383"/>
    </source>
</evidence>
<dbReference type="PANTHER" id="PTHR10177">
    <property type="entry name" value="CYCLINS"/>
    <property type="match status" value="1"/>
</dbReference>
<protein>
    <recommendedName>
        <fullName evidence="2">Cyclin-like domain-containing protein</fullName>
    </recommendedName>
</protein>
<keyword evidence="4" id="KW-1185">Reference proteome</keyword>